<evidence type="ECO:0000256" key="1">
    <source>
        <dbReference type="ARBA" id="ARBA00022679"/>
    </source>
</evidence>
<dbReference type="GO" id="GO:0016747">
    <property type="term" value="F:acyltransferase activity, transferring groups other than amino-acyl groups"/>
    <property type="evidence" value="ECO:0007669"/>
    <property type="project" value="InterPro"/>
</dbReference>
<evidence type="ECO:0000313" key="4">
    <source>
        <dbReference type="EMBL" id="SMX25138.1"/>
    </source>
</evidence>
<evidence type="ECO:0000313" key="5">
    <source>
        <dbReference type="Proteomes" id="UP000201838"/>
    </source>
</evidence>
<feature type="domain" description="N-acetyltransferase" evidence="3">
    <location>
        <begin position="4"/>
        <end position="146"/>
    </location>
</feature>
<reference evidence="4 5" key="1">
    <citation type="submission" date="2017-05" db="EMBL/GenBank/DDBJ databases">
        <authorList>
            <person name="Song R."/>
            <person name="Chenine A.L."/>
            <person name="Ruprecht R.M."/>
        </authorList>
    </citation>
    <scope>NUCLEOTIDE SEQUENCE [LARGE SCALE GENOMIC DNA]</scope>
    <source>
        <strain evidence="4 5">CECT 8489</strain>
    </source>
</reference>
<dbReference type="OrthoDB" id="281808at2"/>
<protein>
    <submittedName>
        <fullName evidence="4">Putative acetyltransferase</fullName>
    </submittedName>
</protein>
<dbReference type="PANTHER" id="PTHR43877">
    <property type="entry name" value="AMINOALKYLPHOSPHONATE N-ACETYLTRANSFERASE-RELATED-RELATED"/>
    <property type="match status" value="1"/>
</dbReference>
<sequence>MNDVSIRAAESKDADAIRAVINAAYAVWSVTLPDLPNVASGVAEDIAAGRVWIATEREVTIGCLIGSVVLGRWHLANIAVAPDHGRRGVGQALMAFAVAQATMSGVDEMALATHRKMRGVIAFYKRLGWEVSGEDGNKVMMRRGIER</sequence>
<dbReference type="SUPFAM" id="SSF55729">
    <property type="entry name" value="Acyl-CoA N-acyltransferases (Nat)"/>
    <property type="match status" value="1"/>
</dbReference>
<proteinExistence type="predicted"/>
<dbReference type="Proteomes" id="UP000201838">
    <property type="component" value="Unassembled WGS sequence"/>
</dbReference>
<dbReference type="PROSITE" id="PS51186">
    <property type="entry name" value="GNAT"/>
    <property type="match status" value="1"/>
</dbReference>
<dbReference type="EMBL" id="FXXQ01000012">
    <property type="protein sequence ID" value="SMX25138.1"/>
    <property type="molecule type" value="Genomic_DNA"/>
</dbReference>
<organism evidence="4 5">
    <name type="scientific">Boseongicola aestuarii</name>
    <dbReference type="NCBI Taxonomy" id="1470561"/>
    <lineage>
        <taxon>Bacteria</taxon>
        <taxon>Pseudomonadati</taxon>
        <taxon>Pseudomonadota</taxon>
        <taxon>Alphaproteobacteria</taxon>
        <taxon>Rhodobacterales</taxon>
        <taxon>Paracoccaceae</taxon>
        <taxon>Boseongicola</taxon>
    </lineage>
</organism>
<dbReference type="AlphaFoldDB" id="A0A238J374"/>
<evidence type="ECO:0000256" key="2">
    <source>
        <dbReference type="ARBA" id="ARBA00023315"/>
    </source>
</evidence>
<dbReference type="InterPro" id="IPR050832">
    <property type="entry name" value="Bact_Acetyltransf"/>
</dbReference>
<evidence type="ECO:0000259" key="3">
    <source>
        <dbReference type="PROSITE" id="PS51186"/>
    </source>
</evidence>
<dbReference type="Pfam" id="PF13508">
    <property type="entry name" value="Acetyltransf_7"/>
    <property type="match status" value="1"/>
</dbReference>
<keyword evidence="1 4" id="KW-0808">Transferase</keyword>
<dbReference type="InterPro" id="IPR000182">
    <property type="entry name" value="GNAT_dom"/>
</dbReference>
<dbReference type="RefSeq" id="WP_141138314.1">
    <property type="nucleotide sequence ID" value="NZ_FXXQ01000012.1"/>
</dbReference>
<gene>
    <name evidence="4" type="ORF">BOA8489_03272</name>
</gene>
<dbReference type="Gene3D" id="3.40.630.30">
    <property type="match status" value="1"/>
</dbReference>
<keyword evidence="2" id="KW-0012">Acyltransferase</keyword>
<name>A0A238J374_9RHOB</name>
<keyword evidence="5" id="KW-1185">Reference proteome</keyword>
<accession>A0A238J374</accession>
<dbReference type="InterPro" id="IPR016181">
    <property type="entry name" value="Acyl_CoA_acyltransferase"/>
</dbReference>
<dbReference type="CDD" id="cd04301">
    <property type="entry name" value="NAT_SF"/>
    <property type="match status" value="1"/>
</dbReference>